<dbReference type="InterPro" id="IPR051714">
    <property type="entry name" value="Znf_CCHC_NABP"/>
</dbReference>
<evidence type="ECO:0000256" key="1">
    <source>
        <dbReference type="ARBA" id="ARBA00022723"/>
    </source>
</evidence>
<keyword evidence="1" id="KW-0479">Metal-binding</keyword>
<evidence type="ECO:0000313" key="8">
    <source>
        <dbReference type="Proteomes" id="UP000310200"/>
    </source>
</evidence>
<gene>
    <name evidence="7" type="ORF">DBV15_02443</name>
</gene>
<dbReference type="PROSITE" id="PS50158">
    <property type="entry name" value="ZF_CCHC"/>
    <property type="match status" value="3"/>
</dbReference>
<evidence type="ECO:0000256" key="5">
    <source>
        <dbReference type="PROSITE-ProRule" id="PRU00047"/>
    </source>
</evidence>
<keyword evidence="3 5" id="KW-0863">Zinc-finger</keyword>
<dbReference type="Proteomes" id="UP000310200">
    <property type="component" value="Unassembled WGS sequence"/>
</dbReference>
<dbReference type="GO" id="GO:0008270">
    <property type="term" value="F:zinc ion binding"/>
    <property type="evidence" value="ECO:0007669"/>
    <property type="project" value="UniProtKB-KW"/>
</dbReference>
<evidence type="ECO:0000256" key="4">
    <source>
        <dbReference type="ARBA" id="ARBA00022833"/>
    </source>
</evidence>
<feature type="domain" description="CCHC-type" evidence="6">
    <location>
        <begin position="57"/>
        <end position="72"/>
    </location>
</feature>
<evidence type="ECO:0000256" key="3">
    <source>
        <dbReference type="ARBA" id="ARBA00022771"/>
    </source>
</evidence>
<reference evidence="7 8" key="1">
    <citation type="journal article" date="2019" name="Philos. Trans. R. Soc. Lond., B, Biol. Sci.">
        <title>Ant behaviour and brain gene expression of defending hosts depend on the ecological success of the intruding social parasite.</title>
        <authorList>
            <person name="Kaur R."/>
            <person name="Stoldt M."/>
            <person name="Jongepier E."/>
            <person name="Feldmeyer B."/>
            <person name="Menzel F."/>
            <person name="Bornberg-Bauer E."/>
            <person name="Foitzik S."/>
        </authorList>
    </citation>
    <scope>NUCLEOTIDE SEQUENCE [LARGE SCALE GENOMIC DNA]</scope>
    <source>
        <tissue evidence="7">Whole body</tissue>
    </source>
</reference>
<keyword evidence="4" id="KW-0862">Zinc</keyword>
<name>A0A4S2KVU1_9HYME</name>
<keyword evidence="2" id="KW-0677">Repeat</keyword>
<organism evidence="7 8">
    <name type="scientific">Temnothorax longispinosus</name>
    <dbReference type="NCBI Taxonomy" id="300112"/>
    <lineage>
        <taxon>Eukaryota</taxon>
        <taxon>Metazoa</taxon>
        <taxon>Ecdysozoa</taxon>
        <taxon>Arthropoda</taxon>
        <taxon>Hexapoda</taxon>
        <taxon>Insecta</taxon>
        <taxon>Pterygota</taxon>
        <taxon>Neoptera</taxon>
        <taxon>Endopterygota</taxon>
        <taxon>Hymenoptera</taxon>
        <taxon>Apocrita</taxon>
        <taxon>Aculeata</taxon>
        <taxon>Formicoidea</taxon>
        <taxon>Formicidae</taxon>
        <taxon>Myrmicinae</taxon>
        <taxon>Temnothorax</taxon>
    </lineage>
</organism>
<proteinExistence type="predicted"/>
<evidence type="ECO:0000256" key="2">
    <source>
        <dbReference type="ARBA" id="ARBA00022737"/>
    </source>
</evidence>
<feature type="domain" description="CCHC-type" evidence="6">
    <location>
        <begin position="36"/>
        <end position="51"/>
    </location>
</feature>
<dbReference type="AlphaFoldDB" id="A0A4S2KVU1"/>
<dbReference type="Gene3D" id="4.10.60.10">
    <property type="entry name" value="Zinc finger, CCHC-type"/>
    <property type="match status" value="3"/>
</dbReference>
<dbReference type="GO" id="GO:0003676">
    <property type="term" value="F:nucleic acid binding"/>
    <property type="evidence" value="ECO:0007669"/>
    <property type="project" value="InterPro"/>
</dbReference>
<feature type="domain" description="CCHC-type" evidence="6">
    <location>
        <begin position="8"/>
        <end position="23"/>
    </location>
</feature>
<keyword evidence="8" id="KW-1185">Reference proteome</keyword>
<evidence type="ECO:0000313" key="7">
    <source>
        <dbReference type="EMBL" id="TGZ54195.1"/>
    </source>
</evidence>
<dbReference type="Pfam" id="PF00098">
    <property type="entry name" value="zf-CCHC"/>
    <property type="match status" value="3"/>
</dbReference>
<accession>A0A4S2KVU1</accession>
<protein>
    <submittedName>
        <fullName evidence="7">Zinc finger protein</fullName>
    </submittedName>
</protein>
<dbReference type="SMART" id="SM00343">
    <property type="entry name" value="ZnF_C2HC"/>
    <property type="match status" value="3"/>
</dbReference>
<comment type="caution">
    <text evidence="7">The sequence shown here is derived from an EMBL/GenBank/DDBJ whole genome shotgun (WGS) entry which is preliminary data.</text>
</comment>
<sequence>MYGPELSCYNCNKTGHMARSCPEGGNDSGRFAMQSCYNCNKTGHIARNCTEAGGKTCYICGKTGHISRECDQDDRK</sequence>
<dbReference type="InterPro" id="IPR036875">
    <property type="entry name" value="Znf_CCHC_sf"/>
</dbReference>
<dbReference type="FunFam" id="4.10.60.10:FF:000002">
    <property type="entry name" value="cellular nucleic acid-binding protein-like isoform X1"/>
    <property type="match status" value="1"/>
</dbReference>
<dbReference type="PANTHER" id="PTHR23002">
    <property type="entry name" value="ZINC FINGER CCHC DOMAIN CONTAINING PROTEIN"/>
    <property type="match status" value="1"/>
</dbReference>
<dbReference type="InterPro" id="IPR001878">
    <property type="entry name" value="Znf_CCHC"/>
</dbReference>
<dbReference type="SUPFAM" id="SSF57756">
    <property type="entry name" value="Retrovirus zinc finger-like domains"/>
    <property type="match status" value="2"/>
</dbReference>
<dbReference type="EMBL" id="QBLH01000808">
    <property type="protein sequence ID" value="TGZ54195.1"/>
    <property type="molecule type" value="Genomic_DNA"/>
</dbReference>
<dbReference type="STRING" id="300112.A0A4S2KVU1"/>
<evidence type="ECO:0000259" key="6">
    <source>
        <dbReference type="PROSITE" id="PS50158"/>
    </source>
</evidence>